<evidence type="ECO:0000256" key="4">
    <source>
        <dbReference type="ARBA" id="ARBA00023295"/>
    </source>
</evidence>
<feature type="active site" description="Proton acceptor" evidence="6">
    <location>
        <position position="70"/>
    </location>
</feature>
<evidence type="ECO:0000256" key="1">
    <source>
        <dbReference type="ARBA" id="ARBA00004834"/>
    </source>
</evidence>
<gene>
    <name evidence="10" type="ORF">Plil01_000213600</name>
</gene>
<dbReference type="InterPro" id="IPR006710">
    <property type="entry name" value="Glyco_hydro_43"/>
</dbReference>
<keyword evidence="9" id="KW-0732">Signal</keyword>
<comment type="caution">
    <text evidence="10">The sequence shown here is derived from an EMBL/GenBank/DDBJ whole genome shotgun (WGS) entry which is preliminary data.</text>
</comment>
<proteinExistence type="inferred from homology"/>
<dbReference type="Pfam" id="PF04616">
    <property type="entry name" value="Glyco_hydro_43"/>
    <property type="match status" value="1"/>
</dbReference>
<evidence type="ECO:0000256" key="8">
    <source>
        <dbReference type="RuleBase" id="RU361187"/>
    </source>
</evidence>
<evidence type="ECO:0000256" key="7">
    <source>
        <dbReference type="PIRSR" id="PIRSR606710-2"/>
    </source>
</evidence>
<dbReference type="InterPro" id="IPR050727">
    <property type="entry name" value="GH43_arabinanases"/>
</dbReference>
<dbReference type="EMBL" id="BSXW01000074">
    <property type="protein sequence ID" value="GMF11432.1"/>
    <property type="molecule type" value="Genomic_DNA"/>
</dbReference>
<sequence>MKLVSAIIGLPLLVASLVRGDAALQGDTTLQGQQKCNPSGPKLRKPNTDDVVQGYANPEECTGICTNSHDPSIIRRDDGTYFRFSTGNKISIHSAPALTGPWRFLGSVVPEGSKINLAGKDDLWAPDVQKVGDMYYLYYAVSTFGSQKSAIGLAQSKTMEVGTWTDVGSVGVTSDGSEKYNAIDPNLFQDDDQYYLNFGSSWQGLFQDKMEPTPTKNTGEVANQLAFTSNREVMEAAYEFSYKGYYYLFYSLGSCCGYDRNRPAKGKEYRILVCRSKSPTSGFVDKDGNDCTKNGGTVVLESHDWVYGPGGQGVYNDPKYGPVLYYHYGKLCMYSFVVCLSANCIMMSFSIVMLKWTLELGMLTATSALAGTSSTSQAAGPPCESSFLL</sequence>
<keyword evidence="4 8" id="KW-0326">Glycosidase</keyword>
<evidence type="ECO:0000313" key="10">
    <source>
        <dbReference type="EMBL" id="GMF11432.1"/>
    </source>
</evidence>
<evidence type="ECO:0000313" key="11">
    <source>
        <dbReference type="Proteomes" id="UP001165083"/>
    </source>
</evidence>
<comment type="pathway">
    <text evidence="1">Glycan metabolism; L-arabinan degradation.</text>
</comment>
<organism evidence="10 11">
    <name type="scientific">Phytophthora lilii</name>
    <dbReference type="NCBI Taxonomy" id="2077276"/>
    <lineage>
        <taxon>Eukaryota</taxon>
        <taxon>Sar</taxon>
        <taxon>Stramenopiles</taxon>
        <taxon>Oomycota</taxon>
        <taxon>Peronosporomycetes</taxon>
        <taxon>Peronosporales</taxon>
        <taxon>Peronosporaceae</taxon>
        <taxon>Phytophthora</taxon>
    </lineage>
</organism>
<dbReference type="PANTHER" id="PTHR43301">
    <property type="entry name" value="ARABINAN ENDO-1,5-ALPHA-L-ARABINOSIDASE"/>
    <property type="match status" value="1"/>
</dbReference>
<name>A0A9W6TF63_9STRA</name>
<feature type="active site" description="Proton donor" evidence="6">
    <location>
        <position position="235"/>
    </location>
</feature>
<evidence type="ECO:0000256" key="5">
    <source>
        <dbReference type="ARBA" id="ARBA00042202"/>
    </source>
</evidence>
<feature type="site" description="Important for catalytic activity, responsible for pKa modulation of the active site Glu and correct orientation of both the proton donor and substrate" evidence="7">
    <location>
        <position position="184"/>
    </location>
</feature>
<evidence type="ECO:0000256" key="2">
    <source>
        <dbReference type="ARBA" id="ARBA00009865"/>
    </source>
</evidence>
<feature type="signal peptide" evidence="9">
    <location>
        <begin position="1"/>
        <end position="20"/>
    </location>
</feature>
<comment type="similarity">
    <text evidence="2 8">Belongs to the glycosyl hydrolase 43 family.</text>
</comment>
<evidence type="ECO:0000256" key="9">
    <source>
        <dbReference type="SAM" id="SignalP"/>
    </source>
</evidence>
<dbReference type="CDD" id="cd18831">
    <property type="entry name" value="GH43_AnAbnA-like"/>
    <property type="match status" value="1"/>
</dbReference>
<protein>
    <recommendedName>
        <fullName evidence="5">Endo-1,5-alpha-L-arabinanase A</fullName>
    </recommendedName>
</protein>
<dbReference type="GO" id="GO:0004553">
    <property type="term" value="F:hydrolase activity, hydrolyzing O-glycosyl compounds"/>
    <property type="evidence" value="ECO:0007669"/>
    <property type="project" value="InterPro"/>
</dbReference>
<dbReference type="AlphaFoldDB" id="A0A9W6TF63"/>
<dbReference type="GO" id="GO:0005975">
    <property type="term" value="P:carbohydrate metabolic process"/>
    <property type="evidence" value="ECO:0007669"/>
    <property type="project" value="InterPro"/>
</dbReference>
<reference evidence="10" key="1">
    <citation type="submission" date="2023-04" db="EMBL/GenBank/DDBJ databases">
        <title>Phytophthora lilii NBRC 32176.</title>
        <authorList>
            <person name="Ichikawa N."/>
            <person name="Sato H."/>
            <person name="Tonouchi N."/>
        </authorList>
    </citation>
    <scope>NUCLEOTIDE SEQUENCE</scope>
    <source>
        <strain evidence="10">NBRC 32176</strain>
    </source>
</reference>
<dbReference type="InterPro" id="IPR023296">
    <property type="entry name" value="Glyco_hydro_beta-prop_sf"/>
</dbReference>
<dbReference type="Gene3D" id="2.115.10.20">
    <property type="entry name" value="Glycosyl hydrolase domain, family 43"/>
    <property type="match status" value="1"/>
</dbReference>
<dbReference type="SUPFAM" id="SSF75005">
    <property type="entry name" value="Arabinanase/levansucrase/invertase"/>
    <property type="match status" value="1"/>
</dbReference>
<dbReference type="Proteomes" id="UP001165083">
    <property type="component" value="Unassembled WGS sequence"/>
</dbReference>
<evidence type="ECO:0000256" key="6">
    <source>
        <dbReference type="PIRSR" id="PIRSR606710-1"/>
    </source>
</evidence>
<keyword evidence="11" id="KW-1185">Reference proteome</keyword>
<feature type="chain" id="PRO_5040905983" description="Endo-1,5-alpha-L-arabinanase A" evidence="9">
    <location>
        <begin position="21"/>
        <end position="389"/>
    </location>
</feature>
<dbReference type="OrthoDB" id="195678at2759"/>
<dbReference type="PANTHER" id="PTHR43301:SF3">
    <property type="entry name" value="ARABINAN ENDO-1,5-ALPHA-L-ARABINOSIDASE A-RELATED"/>
    <property type="match status" value="1"/>
</dbReference>
<evidence type="ECO:0000256" key="3">
    <source>
        <dbReference type="ARBA" id="ARBA00022801"/>
    </source>
</evidence>
<accession>A0A9W6TF63</accession>
<keyword evidence="3 8" id="KW-0378">Hydrolase</keyword>